<evidence type="ECO:0000259" key="2">
    <source>
        <dbReference type="PROSITE" id="PS00498"/>
    </source>
</evidence>
<evidence type="ECO:0000313" key="4">
    <source>
        <dbReference type="Proteomes" id="UP001196413"/>
    </source>
</evidence>
<evidence type="ECO:0000256" key="1">
    <source>
        <dbReference type="SAM" id="MobiDB-lite"/>
    </source>
</evidence>
<proteinExistence type="predicted"/>
<sequence length="197" mass="21885">MYNSGISLASISLIKRGTSIFNSLIQQLAQHIVLALAIGCSAEADMYTVVVGETAESAVDPPFLFPHGYFDSAKLRPIDAIYLNMLAQSNLEYGGITLESSDGDDDLKNCRELFQSYPLEWGNPHRRLCALSQMQLEIDQLRTSRKVVPRPSKLPRDREEDDASLDRLPLDTGEFSEKNTIKKPTGQTRLHVIGSAM</sequence>
<gene>
    <name evidence="3" type="ORF">KIN20_025255</name>
</gene>
<protein>
    <recommendedName>
        <fullName evidence="2">Tyrosinase copper-binding domain-containing protein</fullName>
    </recommendedName>
</protein>
<accession>A0AAD5NBR3</accession>
<comment type="caution">
    <text evidence="3">The sequence shown here is derived from an EMBL/GenBank/DDBJ whole genome shotgun (WGS) entry which is preliminary data.</text>
</comment>
<dbReference type="EMBL" id="JAHQIW010005156">
    <property type="protein sequence ID" value="KAJ1365044.1"/>
    <property type="molecule type" value="Genomic_DNA"/>
</dbReference>
<reference evidence="3" key="1">
    <citation type="submission" date="2021-06" db="EMBL/GenBank/DDBJ databases">
        <title>Parelaphostrongylus tenuis whole genome reference sequence.</title>
        <authorList>
            <person name="Garwood T.J."/>
            <person name="Larsen P.A."/>
            <person name="Fountain-Jones N.M."/>
            <person name="Garbe J.R."/>
            <person name="Macchietto M.G."/>
            <person name="Kania S.A."/>
            <person name="Gerhold R.W."/>
            <person name="Richards J.E."/>
            <person name="Wolf T.M."/>
        </authorList>
    </citation>
    <scope>NUCLEOTIDE SEQUENCE</scope>
    <source>
        <strain evidence="3">MNPRO001-30</strain>
        <tissue evidence="3">Meninges</tissue>
    </source>
</reference>
<dbReference type="InterPro" id="IPR002227">
    <property type="entry name" value="Tyrosinase_Cu-bd"/>
</dbReference>
<dbReference type="GO" id="GO:0016491">
    <property type="term" value="F:oxidoreductase activity"/>
    <property type="evidence" value="ECO:0007669"/>
    <property type="project" value="InterPro"/>
</dbReference>
<feature type="compositionally biased region" description="Basic and acidic residues" evidence="1">
    <location>
        <begin position="154"/>
        <end position="180"/>
    </location>
</feature>
<evidence type="ECO:0000313" key="3">
    <source>
        <dbReference type="EMBL" id="KAJ1365044.1"/>
    </source>
</evidence>
<name>A0AAD5NBR3_PARTN</name>
<organism evidence="3 4">
    <name type="scientific">Parelaphostrongylus tenuis</name>
    <name type="common">Meningeal worm</name>
    <dbReference type="NCBI Taxonomy" id="148309"/>
    <lineage>
        <taxon>Eukaryota</taxon>
        <taxon>Metazoa</taxon>
        <taxon>Ecdysozoa</taxon>
        <taxon>Nematoda</taxon>
        <taxon>Chromadorea</taxon>
        <taxon>Rhabditida</taxon>
        <taxon>Rhabditina</taxon>
        <taxon>Rhabditomorpha</taxon>
        <taxon>Strongyloidea</taxon>
        <taxon>Metastrongylidae</taxon>
        <taxon>Parelaphostrongylus</taxon>
    </lineage>
</organism>
<keyword evidence="4" id="KW-1185">Reference proteome</keyword>
<dbReference type="Proteomes" id="UP001196413">
    <property type="component" value="Unassembled WGS sequence"/>
</dbReference>
<dbReference type="AlphaFoldDB" id="A0AAD5NBR3"/>
<dbReference type="PROSITE" id="PS00498">
    <property type="entry name" value="TYROSINASE_2"/>
    <property type="match status" value="1"/>
</dbReference>
<feature type="region of interest" description="Disordered" evidence="1">
    <location>
        <begin position="145"/>
        <end position="180"/>
    </location>
</feature>
<feature type="domain" description="Tyrosinase copper-binding" evidence="2">
    <location>
        <begin position="60"/>
        <end position="71"/>
    </location>
</feature>